<dbReference type="Gene3D" id="3.40.50.11260">
    <property type="match status" value="1"/>
</dbReference>
<keyword evidence="4" id="KW-0143">Chaperone</keyword>
<feature type="domain" description="Inhibitor I9" evidence="7">
    <location>
        <begin position="110"/>
        <end position="154"/>
    </location>
</feature>
<dbReference type="Pfam" id="PF00183">
    <property type="entry name" value="HSP90"/>
    <property type="match status" value="2"/>
</dbReference>
<evidence type="ECO:0000256" key="2">
    <source>
        <dbReference type="ARBA" id="ARBA00022741"/>
    </source>
</evidence>
<dbReference type="GO" id="GO:0140662">
    <property type="term" value="F:ATP-dependent protein folding chaperone"/>
    <property type="evidence" value="ECO:0007669"/>
    <property type="project" value="InterPro"/>
</dbReference>
<dbReference type="OrthoDB" id="28737at2759"/>
<evidence type="ECO:0000313" key="8">
    <source>
        <dbReference type="EMBL" id="PHT48433.1"/>
    </source>
</evidence>
<evidence type="ECO:0000256" key="1">
    <source>
        <dbReference type="ARBA" id="ARBA00008239"/>
    </source>
</evidence>
<evidence type="ECO:0000256" key="5">
    <source>
        <dbReference type="SAM" id="MobiDB-lite"/>
    </source>
</evidence>
<evidence type="ECO:0000313" key="9">
    <source>
        <dbReference type="Proteomes" id="UP000224567"/>
    </source>
</evidence>
<dbReference type="InterPro" id="IPR010259">
    <property type="entry name" value="S8pro/Inhibitor_I9"/>
</dbReference>
<evidence type="ECO:0000256" key="3">
    <source>
        <dbReference type="ARBA" id="ARBA00022840"/>
    </source>
</evidence>
<reference evidence="9" key="2">
    <citation type="journal article" date="2017" name="J. Anim. Genet.">
        <title>Multiple reference genome sequences of hot pepper reveal the massive evolution of plant disease resistance genes by retroduplication.</title>
        <authorList>
            <person name="Kim S."/>
            <person name="Park J."/>
            <person name="Yeom S.-I."/>
            <person name="Kim Y.-M."/>
            <person name="Seo E."/>
            <person name="Kim K.-T."/>
            <person name="Kim M.-S."/>
            <person name="Lee J.M."/>
            <person name="Cheong K."/>
            <person name="Shin H.-S."/>
            <person name="Kim S.-B."/>
            <person name="Han K."/>
            <person name="Lee J."/>
            <person name="Park M."/>
            <person name="Lee H.-A."/>
            <person name="Lee H.-Y."/>
            <person name="Lee Y."/>
            <person name="Oh S."/>
            <person name="Lee J.H."/>
            <person name="Choi E."/>
            <person name="Choi E."/>
            <person name="Lee S.E."/>
            <person name="Jeon J."/>
            <person name="Kim H."/>
            <person name="Choi G."/>
            <person name="Song H."/>
            <person name="Lee J."/>
            <person name="Lee S.-C."/>
            <person name="Kwon J.-K."/>
            <person name="Lee H.-Y."/>
            <person name="Koo N."/>
            <person name="Hong Y."/>
            <person name="Kim R.W."/>
            <person name="Kang W.-H."/>
            <person name="Huh J.H."/>
            <person name="Kang B.-C."/>
            <person name="Yang T.-J."/>
            <person name="Lee Y.-H."/>
            <person name="Bennetzen J.L."/>
            <person name="Choi D."/>
        </authorList>
    </citation>
    <scope>NUCLEOTIDE SEQUENCE [LARGE SCALE GENOMIC DNA]</scope>
    <source>
        <strain evidence="9">cv. PBC81</strain>
    </source>
</reference>
<dbReference type="InterPro" id="IPR036890">
    <property type="entry name" value="HATPase_C_sf"/>
</dbReference>
<protein>
    <submittedName>
        <fullName evidence="8">Heat shock protein 83</fullName>
    </submittedName>
</protein>
<feature type="signal peptide" evidence="6">
    <location>
        <begin position="1"/>
        <end position="29"/>
    </location>
</feature>
<dbReference type="GO" id="GO:0005524">
    <property type="term" value="F:ATP binding"/>
    <property type="evidence" value="ECO:0007669"/>
    <property type="project" value="UniProtKB-KW"/>
</dbReference>
<dbReference type="EMBL" id="MLFT02000005">
    <property type="protein sequence ID" value="PHT48433.1"/>
    <property type="molecule type" value="Genomic_DNA"/>
</dbReference>
<dbReference type="PANTHER" id="PTHR11528">
    <property type="entry name" value="HEAT SHOCK PROTEIN 90 FAMILY MEMBER"/>
    <property type="match status" value="1"/>
</dbReference>
<feature type="compositionally biased region" description="Basic and acidic residues" evidence="5">
    <location>
        <begin position="257"/>
        <end position="280"/>
    </location>
</feature>
<organism evidence="8 9">
    <name type="scientific">Capsicum baccatum</name>
    <name type="common">Peruvian pepper</name>
    <dbReference type="NCBI Taxonomy" id="33114"/>
    <lineage>
        <taxon>Eukaryota</taxon>
        <taxon>Viridiplantae</taxon>
        <taxon>Streptophyta</taxon>
        <taxon>Embryophyta</taxon>
        <taxon>Tracheophyta</taxon>
        <taxon>Spermatophyta</taxon>
        <taxon>Magnoliopsida</taxon>
        <taxon>eudicotyledons</taxon>
        <taxon>Gunneridae</taxon>
        <taxon>Pentapetalae</taxon>
        <taxon>asterids</taxon>
        <taxon>lamiids</taxon>
        <taxon>Solanales</taxon>
        <taxon>Solanaceae</taxon>
        <taxon>Solanoideae</taxon>
        <taxon>Capsiceae</taxon>
        <taxon>Capsicum</taxon>
    </lineage>
</organism>
<dbReference type="Gene3D" id="3.30.70.80">
    <property type="entry name" value="Peptidase S8 propeptide/proteinase inhibitor I9"/>
    <property type="match status" value="1"/>
</dbReference>
<dbReference type="InterPro" id="IPR020568">
    <property type="entry name" value="Ribosomal_Su5_D2-typ_SF"/>
</dbReference>
<proteinExistence type="inferred from homology"/>
<dbReference type="GO" id="GO:0016887">
    <property type="term" value="F:ATP hydrolysis activity"/>
    <property type="evidence" value="ECO:0007669"/>
    <property type="project" value="InterPro"/>
</dbReference>
<dbReference type="GO" id="GO:0051082">
    <property type="term" value="F:unfolded protein binding"/>
    <property type="evidence" value="ECO:0007669"/>
    <property type="project" value="InterPro"/>
</dbReference>
<keyword evidence="6" id="KW-0732">Signal</keyword>
<keyword evidence="3" id="KW-0067">ATP-binding</keyword>
<dbReference type="InterPro" id="IPR001404">
    <property type="entry name" value="Hsp90_fam"/>
</dbReference>
<evidence type="ECO:0000256" key="6">
    <source>
        <dbReference type="SAM" id="SignalP"/>
    </source>
</evidence>
<dbReference type="SUPFAM" id="SSF55874">
    <property type="entry name" value="ATPase domain of HSP90 chaperone/DNA topoisomerase II/histidine kinase"/>
    <property type="match status" value="1"/>
</dbReference>
<keyword evidence="2" id="KW-0547">Nucleotide-binding</keyword>
<dbReference type="Proteomes" id="UP000224567">
    <property type="component" value="Unassembled WGS sequence"/>
</dbReference>
<reference evidence="8 9" key="1">
    <citation type="journal article" date="2017" name="Genome Biol.">
        <title>New reference genome sequences of hot pepper reveal the massive evolution of plant disease-resistance genes by retroduplication.</title>
        <authorList>
            <person name="Kim S."/>
            <person name="Park J."/>
            <person name="Yeom S.I."/>
            <person name="Kim Y.M."/>
            <person name="Seo E."/>
            <person name="Kim K.T."/>
            <person name="Kim M.S."/>
            <person name="Lee J.M."/>
            <person name="Cheong K."/>
            <person name="Shin H.S."/>
            <person name="Kim S.B."/>
            <person name="Han K."/>
            <person name="Lee J."/>
            <person name="Park M."/>
            <person name="Lee H.A."/>
            <person name="Lee H.Y."/>
            <person name="Lee Y."/>
            <person name="Oh S."/>
            <person name="Lee J.H."/>
            <person name="Choi E."/>
            <person name="Choi E."/>
            <person name="Lee S.E."/>
            <person name="Jeon J."/>
            <person name="Kim H."/>
            <person name="Choi G."/>
            <person name="Song H."/>
            <person name="Lee J."/>
            <person name="Lee S.C."/>
            <person name="Kwon J.K."/>
            <person name="Lee H.Y."/>
            <person name="Koo N."/>
            <person name="Hong Y."/>
            <person name="Kim R.W."/>
            <person name="Kang W.H."/>
            <person name="Huh J.H."/>
            <person name="Kang B.C."/>
            <person name="Yang T.J."/>
            <person name="Lee Y.H."/>
            <person name="Bennetzen J.L."/>
            <person name="Choi D."/>
        </authorList>
    </citation>
    <scope>NUCLEOTIDE SEQUENCE [LARGE SCALE GENOMIC DNA]</scope>
    <source>
        <strain evidence="9">cv. PBC81</strain>
    </source>
</reference>
<evidence type="ECO:0000259" key="7">
    <source>
        <dbReference type="Pfam" id="PF05922"/>
    </source>
</evidence>
<name>A0A2G2WT72_CAPBA</name>
<dbReference type="AlphaFoldDB" id="A0A2G2WT72"/>
<accession>A0A2G2WT72</accession>
<dbReference type="Pfam" id="PF05922">
    <property type="entry name" value="Inhibitor_I9"/>
    <property type="match status" value="1"/>
</dbReference>
<feature type="region of interest" description="Disordered" evidence="5">
    <location>
        <begin position="250"/>
        <end position="280"/>
    </location>
</feature>
<comment type="caution">
    <text evidence="8">The sequence shown here is derived from an EMBL/GenBank/DDBJ whole genome shotgun (WGS) entry which is preliminary data.</text>
</comment>
<dbReference type="Gene3D" id="3.30.230.80">
    <property type="match status" value="1"/>
</dbReference>
<keyword evidence="9" id="KW-1185">Reference proteome</keyword>
<dbReference type="InterPro" id="IPR037045">
    <property type="entry name" value="S8pro/Inhibitor_I9_sf"/>
</dbReference>
<keyword evidence="8" id="KW-0346">Stress response</keyword>
<dbReference type="STRING" id="33114.A0A2G2WT72"/>
<feature type="chain" id="PRO_5013807576" evidence="6">
    <location>
        <begin position="30"/>
        <end position="421"/>
    </location>
</feature>
<dbReference type="Gene3D" id="3.30.565.10">
    <property type="entry name" value="Histidine kinase-like ATPase, C-terminal domain"/>
    <property type="match status" value="1"/>
</dbReference>
<comment type="similarity">
    <text evidence="1">Belongs to the heat shock protein 90 family.</text>
</comment>
<evidence type="ECO:0000256" key="4">
    <source>
        <dbReference type="ARBA" id="ARBA00023186"/>
    </source>
</evidence>
<gene>
    <name evidence="8" type="ORF">CQW23_12641</name>
</gene>
<dbReference type="SUPFAM" id="SSF54211">
    <property type="entry name" value="Ribosomal protein S5 domain 2-like"/>
    <property type="match status" value="1"/>
</dbReference>
<sequence length="421" mass="48691">MICCANHNPHAMRSLYLFILSSILQGLDSRSNPFQEGEDDTGQMVILSFDDIFRGQHIEAQDLVTLRIREHAWRTRFEHAIKQICIWKIAWGLTFDANLRLQVLNLHFIKRKNAVAHNYKNSFSGFAAHLSIVEAQWLAQNPGVVSVFPDPEYGLNQRVSMTRVSVQFHHDGKELAPEDMTSKLSAAIDLVNNLGIIARSGIKEFMEALQVGADLEYLEERRIKDLVKKHSEFISYPIYLWVKKTTEKEISDDEDDEPKKEQECDIKEVDEDKEKEKEGSIDTHKKMNNIKIYVRRVFIMDNCEELITEYLGFMKGVVDSDDLPLNISREILRQNKILKNLKLGIHEDSQNRAKLVALLRYHSTKSGSELKSLKDYVTRMKKGQKDIYYVTGESKKAVENSPFLDKLKKKGYKVLFMFDSK</sequence>